<dbReference type="RefSeq" id="WP_070196180.1">
    <property type="nucleotide sequence ID" value="NZ_LJGU01000115.1"/>
</dbReference>
<reference evidence="2 3" key="1">
    <citation type="journal article" date="2016" name="Front. Microbiol.">
        <title>Comparative Genomics Analysis of Streptomyces Species Reveals Their Adaptation to the Marine Environment and Their Diversity at the Genomic Level.</title>
        <authorList>
            <person name="Tian X."/>
            <person name="Zhang Z."/>
            <person name="Yang T."/>
            <person name="Chen M."/>
            <person name="Li J."/>
            <person name="Chen F."/>
            <person name="Yang J."/>
            <person name="Li W."/>
            <person name="Zhang B."/>
            <person name="Zhang Z."/>
            <person name="Wu J."/>
            <person name="Zhang C."/>
            <person name="Long L."/>
            <person name="Xiao J."/>
        </authorList>
    </citation>
    <scope>NUCLEOTIDE SEQUENCE [LARGE SCALE GENOMIC DNA]</scope>
    <source>
        <strain evidence="2 3">SCSIO 02100</strain>
    </source>
</reference>
<dbReference type="Proteomes" id="UP000176101">
    <property type="component" value="Unassembled WGS sequence"/>
</dbReference>
<name>A0A1E7KIY0_9ACTN</name>
<dbReference type="STRING" id="1075402.AN216_09385"/>
<accession>A0A1E7KIY0</accession>
<keyword evidence="1" id="KW-0812">Transmembrane</keyword>
<protein>
    <submittedName>
        <fullName evidence="2">Uncharacterized protein</fullName>
    </submittedName>
</protein>
<evidence type="ECO:0000313" key="2">
    <source>
        <dbReference type="EMBL" id="OEV03861.1"/>
    </source>
</evidence>
<sequence length="68" mass="7204">MRKLLGLVAFVLIAQGAGTLAHLLTGGWFDQWTVVHRIGLLDGYEAYVGVVLTALGVALGAASERLPR</sequence>
<keyword evidence="1" id="KW-1133">Transmembrane helix</keyword>
<dbReference type="AlphaFoldDB" id="A0A1E7KIY0"/>
<evidence type="ECO:0000313" key="3">
    <source>
        <dbReference type="Proteomes" id="UP000176101"/>
    </source>
</evidence>
<gene>
    <name evidence="2" type="ORF">AN216_09385</name>
</gene>
<feature type="transmembrane region" description="Helical" evidence="1">
    <location>
        <begin position="45"/>
        <end position="62"/>
    </location>
</feature>
<keyword evidence="3" id="KW-1185">Reference proteome</keyword>
<dbReference type="EMBL" id="LJGU01000115">
    <property type="protein sequence ID" value="OEV03861.1"/>
    <property type="molecule type" value="Genomic_DNA"/>
</dbReference>
<comment type="caution">
    <text evidence="2">The sequence shown here is derived from an EMBL/GenBank/DDBJ whole genome shotgun (WGS) entry which is preliminary data.</text>
</comment>
<keyword evidence="1" id="KW-0472">Membrane</keyword>
<proteinExistence type="predicted"/>
<evidence type="ECO:0000256" key="1">
    <source>
        <dbReference type="SAM" id="Phobius"/>
    </source>
</evidence>
<organism evidence="2 3">
    <name type="scientific">Streptomyces oceani</name>
    <dbReference type="NCBI Taxonomy" id="1075402"/>
    <lineage>
        <taxon>Bacteria</taxon>
        <taxon>Bacillati</taxon>
        <taxon>Actinomycetota</taxon>
        <taxon>Actinomycetes</taxon>
        <taxon>Kitasatosporales</taxon>
        <taxon>Streptomycetaceae</taxon>
        <taxon>Streptomyces</taxon>
    </lineage>
</organism>